<dbReference type="InterPro" id="IPR052713">
    <property type="entry name" value="FeoA"/>
</dbReference>
<gene>
    <name evidence="3" type="ORF">X929_03515</name>
</gene>
<feature type="domain" description="Ferrous iron transporter FeoA-like" evidence="2">
    <location>
        <begin position="3"/>
        <end position="76"/>
    </location>
</feature>
<evidence type="ECO:0000256" key="1">
    <source>
        <dbReference type="ARBA" id="ARBA00023004"/>
    </source>
</evidence>
<dbReference type="OrthoDB" id="37552at2"/>
<name>A0A2K1P3C8_9BACT</name>
<dbReference type="SMART" id="SM00899">
    <property type="entry name" value="FeoA"/>
    <property type="match status" value="2"/>
</dbReference>
<dbReference type="InterPro" id="IPR038157">
    <property type="entry name" value="FeoA_core_dom"/>
</dbReference>
<reference evidence="3" key="1">
    <citation type="submission" date="2013-12" db="EMBL/GenBank/DDBJ databases">
        <title>Comparative genomics of Petrotoga isolates.</title>
        <authorList>
            <person name="Nesbo C.L."/>
            <person name="Charchuk R."/>
            <person name="Chow K."/>
        </authorList>
    </citation>
    <scope>NUCLEOTIDE SEQUENCE [LARGE SCALE GENOMIC DNA]</scope>
    <source>
        <strain evidence="3">DSM 13574</strain>
    </source>
</reference>
<proteinExistence type="predicted"/>
<dbReference type="SUPFAM" id="SSF50037">
    <property type="entry name" value="C-terminal domain of transcriptional repressors"/>
    <property type="match status" value="2"/>
</dbReference>
<comment type="caution">
    <text evidence="3">The sequence shown here is derived from an EMBL/GenBank/DDBJ whole genome shotgun (WGS) entry which is preliminary data.</text>
</comment>
<sequence>MLIPSHNLFIGQKGKIIQLNFEDESTKNRLVAMGITPGKFIELVHVSPFGDPLVFKIGEKKVVLRKSEASKIFADVPYKIFNLLECEIGRYEIFDIKGGRNLVEEMKSMGLYEGVNINIIHKLGNKIIIEVEGNKQELGRGRATKIFCKKVE</sequence>
<dbReference type="GO" id="GO:0046914">
    <property type="term" value="F:transition metal ion binding"/>
    <property type="evidence" value="ECO:0007669"/>
    <property type="project" value="InterPro"/>
</dbReference>
<dbReference type="Pfam" id="PF04023">
    <property type="entry name" value="FeoA"/>
    <property type="match status" value="2"/>
</dbReference>
<dbReference type="PANTHER" id="PTHR42954">
    <property type="entry name" value="FE(2+) TRANSPORT PROTEIN A"/>
    <property type="match status" value="1"/>
</dbReference>
<feature type="domain" description="Ferrous iron transporter FeoA-like" evidence="2">
    <location>
        <begin position="81"/>
        <end position="150"/>
    </location>
</feature>
<evidence type="ECO:0000313" key="3">
    <source>
        <dbReference type="EMBL" id="PNR97282.1"/>
    </source>
</evidence>
<protein>
    <submittedName>
        <fullName evidence="3">Iron transporter FeoA</fullName>
    </submittedName>
</protein>
<dbReference type="PANTHER" id="PTHR42954:SF2">
    <property type="entry name" value="FE(2+) TRANSPORT PROTEIN A"/>
    <property type="match status" value="1"/>
</dbReference>
<organism evidence="3">
    <name type="scientific">Petrotoga olearia DSM 13574</name>
    <dbReference type="NCBI Taxonomy" id="1122955"/>
    <lineage>
        <taxon>Bacteria</taxon>
        <taxon>Thermotogati</taxon>
        <taxon>Thermotogota</taxon>
        <taxon>Thermotogae</taxon>
        <taxon>Petrotogales</taxon>
        <taxon>Petrotogaceae</taxon>
        <taxon>Petrotoga</taxon>
    </lineage>
</organism>
<dbReference type="InterPro" id="IPR007167">
    <property type="entry name" value="Fe-transptr_FeoA-like"/>
</dbReference>
<dbReference type="Gene3D" id="2.30.30.90">
    <property type="match status" value="2"/>
</dbReference>
<accession>A0A2K1P3C8</accession>
<dbReference type="RefSeq" id="WP_103066650.1">
    <property type="nucleotide sequence ID" value="NZ_AZRL01000006.1"/>
</dbReference>
<dbReference type="AlphaFoldDB" id="A0A2K1P3C8"/>
<keyword evidence="1" id="KW-0408">Iron</keyword>
<dbReference type="Proteomes" id="UP000236434">
    <property type="component" value="Unassembled WGS sequence"/>
</dbReference>
<evidence type="ECO:0000259" key="2">
    <source>
        <dbReference type="SMART" id="SM00899"/>
    </source>
</evidence>
<dbReference type="InterPro" id="IPR008988">
    <property type="entry name" value="Transcriptional_repressor_C"/>
</dbReference>
<dbReference type="EMBL" id="AZRL01000006">
    <property type="protein sequence ID" value="PNR97282.1"/>
    <property type="molecule type" value="Genomic_DNA"/>
</dbReference>